<reference evidence="2" key="1">
    <citation type="journal article" date="2023" name="Int. J. Syst. Evol. Microbiol.">
        <title>Claveliimonas bilis gen. nov., sp. nov., deoxycholic acid-producing bacteria isolated from human faeces, and reclassification of Sellimonas monacensis Zenner et al. 2021 as Claveliimonas monacensis comb. nov.</title>
        <authorList>
            <person name="Hisatomi A."/>
            <person name="Kastawa N.W.E.P.G."/>
            <person name="Song I."/>
            <person name="Ohkuma M."/>
            <person name="Fukiya S."/>
            <person name="Sakamoto M."/>
        </authorList>
    </citation>
    <scope>NUCLEOTIDE SEQUENCE [LARGE SCALE GENOMIC DNA]</scope>
    <source>
        <strain evidence="2">12BBH14</strain>
    </source>
</reference>
<sequence>MTQKKQFKISTPRGSVYTSVNKNGSVTAKLEWAPGFAKQKQQSFSNAQEFVDSECLRYMNPLTPRLTGFMIKSATLGTVIGSGSIEYLAPYARRQYYEHKEKAKWFETMKASKKDVIMKGANRIAGQ</sequence>
<gene>
    <name evidence="1" type="ORF">Lac1_11630</name>
</gene>
<evidence type="ECO:0000313" key="2">
    <source>
        <dbReference type="Proteomes" id="UP001305815"/>
    </source>
</evidence>
<proteinExistence type="predicted"/>
<dbReference type="Proteomes" id="UP001305815">
    <property type="component" value="Chromosome"/>
</dbReference>
<protein>
    <submittedName>
        <fullName evidence="1">Uncharacterized protein</fullName>
    </submittedName>
</protein>
<keyword evidence="2" id="KW-1185">Reference proteome</keyword>
<evidence type="ECO:0000313" key="1">
    <source>
        <dbReference type="EMBL" id="BDZ76980.1"/>
    </source>
</evidence>
<dbReference type="EMBL" id="AP027742">
    <property type="protein sequence ID" value="BDZ76980.1"/>
    <property type="molecule type" value="Genomic_DNA"/>
</dbReference>
<organism evidence="1 2">
    <name type="scientific">Claveliimonas bilis</name>
    <dbReference type="NCBI Taxonomy" id="3028070"/>
    <lineage>
        <taxon>Bacteria</taxon>
        <taxon>Bacillati</taxon>
        <taxon>Bacillota</taxon>
        <taxon>Clostridia</taxon>
        <taxon>Lachnospirales</taxon>
        <taxon>Lachnospiraceae</taxon>
        <taxon>Claveliimonas</taxon>
    </lineage>
</organism>
<dbReference type="RefSeq" id="WP_316266606.1">
    <property type="nucleotide sequence ID" value="NZ_AP027742.1"/>
</dbReference>
<name>A0ABN6YVH4_9FIRM</name>
<accession>A0ABN6YVH4</accession>